<name>A0A9W6DSQ9_9EURO</name>
<organism evidence="2 3">
    <name type="scientific">Aspergillus brasiliensis</name>
    <dbReference type="NCBI Taxonomy" id="319629"/>
    <lineage>
        <taxon>Eukaryota</taxon>
        <taxon>Fungi</taxon>
        <taxon>Dikarya</taxon>
        <taxon>Ascomycota</taxon>
        <taxon>Pezizomycotina</taxon>
        <taxon>Eurotiomycetes</taxon>
        <taxon>Eurotiomycetidae</taxon>
        <taxon>Eurotiales</taxon>
        <taxon>Aspergillaceae</taxon>
        <taxon>Aspergillus</taxon>
        <taxon>Aspergillus subgen. Circumdati</taxon>
    </lineage>
</organism>
<dbReference type="InterPro" id="IPR004354">
    <property type="entry name" value="Meiotic_Rec114"/>
</dbReference>
<feature type="region of interest" description="Disordered" evidence="1">
    <location>
        <begin position="215"/>
        <end position="247"/>
    </location>
</feature>
<accession>A0A9W6DSQ9</accession>
<feature type="region of interest" description="Disordered" evidence="1">
    <location>
        <begin position="329"/>
        <end position="358"/>
    </location>
</feature>
<dbReference type="GO" id="GO:0007131">
    <property type="term" value="P:reciprocal meiotic recombination"/>
    <property type="evidence" value="ECO:0007669"/>
    <property type="project" value="InterPro"/>
</dbReference>
<evidence type="ECO:0000256" key="1">
    <source>
        <dbReference type="SAM" id="MobiDB-lite"/>
    </source>
</evidence>
<feature type="compositionally biased region" description="Polar residues" evidence="1">
    <location>
        <begin position="225"/>
        <end position="235"/>
    </location>
</feature>
<reference evidence="2" key="1">
    <citation type="submission" date="2022-07" db="EMBL/GenBank/DDBJ databases">
        <title>Taxonomy of Aspergillus series Nigri: significant species reduction supported by multi-species coalescent approaches.</title>
        <authorList>
            <person name="Bian C."/>
            <person name="Kusuya Y."/>
            <person name="Sklenar F."/>
            <person name="D'hooge E."/>
            <person name="Yaguchi T."/>
            <person name="Takahashi H."/>
            <person name="Hubka V."/>
        </authorList>
    </citation>
    <scope>NUCLEOTIDE SEQUENCE</scope>
    <source>
        <strain evidence="2">CBS 733.88</strain>
    </source>
</reference>
<evidence type="ECO:0000313" key="3">
    <source>
        <dbReference type="Proteomes" id="UP001143548"/>
    </source>
</evidence>
<dbReference type="AlphaFoldDB" id="A0A9W6DSQ9"/>
<comment type="caution">
    <text evidence="2">The sequence shown here is derived from an EMBL/GenBank/DDBJ whole genome shotgun (WGS) entry which is preliminary data.</text>
</comment>
<dbReference type="EMBL" id="BROQ01000144">
    <property type="protein sequence ID" value="GKZ26375.1"/>
    <property type="molecule type" value="Genomic_DNA"/>
</dbReference>
<gene>
    <name evidence="2" type="ORF">AbraCBS73388_002459</name>
</gene>
<dbReference type="Proteomes" id="UP001143548">
    <property type="component" value="Unassembled WGS sequence"/>
</dbReference>
<dbReference type="Pfam" id="PF03525">
    <property type="entry name" value="Meiotic_rec114"/>
    <property type="match status" value="1"/>
</dbReference>
<protein>
    <submittedName>
        <fullName evidence="2">Uncharacterized protein</fullName>
    </submittedName>
</protein>
<sequence>MGNGDLTAIFEKRTLTSFTPDRVISKVLRVHEILEEIDITHFIVEAGNISQSSQHAGSKPIFAVVAKPPCLAVKYPRGNTVRRIQIKFTFDPDYYTALSILREIGCPVSEPSVGYMRKLTSLQWNSESIEATSIARGPSYGSSMSGPFMPVGASAIQRPSTTRTSNSSSSITAFNSMPSTSWSTAQTSDATCISASRDQDILATARTPLQNAPVIDPEDVRNRNKNTARPFTSSAAEHPPSLETLPPRRVLPWASTAKRANTMTQAPPAFSHASVTDGISTNIDENAKAKKTSHLMRKNHCAPTIPTLTSLTRRPYNQPPGLLTAIPQFNPPYPPGNTNSQAERADANKSPAGKQGEAHQGKIFDALTAADLSSYMSTPTEERMTRLETWVCSQLEDDGFLELCRDVEGIWQRIAFGR</sequence>
<proteinExistence type="predicted"/>
<evidence type="ECO:0000313" key="2">
    <source>
        <dbReference type="EMBL" id="GKZ26375.1"/>
    </source>
</evidence>